<protein>
    <recommendedName>
        <fullName evidence="3">NAD(P)-binding domain-containing protein</fullName>
    </recommendedName>
</protein>
<dbReference type="Gene3D" id="3.40.50.720">
    <property type="entry name" value="NAD(P)-binding Rossmann-like Domain"/>
    <property type="match status" value="1"/>
</dbReference>
<accession>A0ABP5MSE4</accession>
<dbReference type="InterPro" id="IPR016040">
    <property type="entry name" value="NAD(P)-bd_dom"/>
</dbReference>
<evidence type="ECO:0000313" key="4">
    <source>
        <dbReference type="EMBL" id="GAA2177282.1"/>
    </source>
</evidence>
<feature type="domain" description="NAD(P)-binding" evidence="3">
    <location>
        <begin position="6"/>
        <end position="191"/>
    </location>
</feature>
<dbReference type="Proteomes" id="UP001500974">
    <property type="component" value="Unassembled WGS sequence"/>
</dbReference>
<dbReference type="PANTHER" id="PTHR47128:SF2">
    <property type="entry name" value="PROTEIN HIGH CHLOROPHYLL FLUORESCENCE PHENOTYPE 244, CHLOROPLASTIC"/>
    <property type="match status" value="1"/>
</dbReference>
<dbReference type="RefSeq" id="WP_346028616.1">
    <property type="nucleotide sequence ID" value="NZ_BAAAON010000003.1"/>
</dbReference>
<gene>
    <name evidence="4" type="ORF">GCM10009784_27310</name>
</gene>
<keyword evidence="1" id="KW-0602">Photosynthesis</keyword>
<keyword evidence="5" id="KW-1185">Reference proteome</keyword>
<dbReference type="Pfam" id="PF13460">
    <property type="entry name" value="NAD_binding_10"/>
    <property type="match status" value="1"/>
</dbReference>
<evidence type="ECO:0000256" key="2">
    <source>
        <dbReference type="ARBA" id="ARBA00023276"/>
    </source>
</evidence>
<proteinExistence type="predicted"/>
<dbReference type="EMBL" id="BAAAON010000003">
    <property type="protein sequence ID" value="GAA2177282.1"/>
    <property type="molecule type" value="Genomic_DNA"/>
</dbReference>
<dbReference type="CDD" id="cd05243">
    <property type="entry name" value="SDR_a5"/>
    <property type="match status" value="1"/>
</dbReference>
<dbReference type="SUPFAM" id="SSF51735">
    <property type="entry name" value="NAD(P)-binding Rossmann-fold domains"/>
    <property type="match status" value="1"/>
</dbReference>
<organism evidence="4 5">
    <name type="scientific">Arthrobacter parietis</name>
    <dbReference type="NCBI Taxonomy" id="271434"/>
    <lineage>
        <taxon>Bacteria</taxon>
        <taxon>Bacillati</taxon>
        <taxon>Actinomycetota</taxon>
        <taxon>Actinomycetes</taxon>
        <taxon>Micrococcales</taxon>
        <taxon>Micrococcaceae</taxon>
        <taxon>Arthrobacter</taxon>
    </lineage>
</organism>
<name>A0ABP5MSE4_9MICC</name>
<reference evidence="5" key="1">
    <citation type="journal article" date="2019" name="Int. J. Syst. Evol. Microbiol.">
        <title>The Global Catalogue of Microorganisms (GCM) 10K type strain sequencing project: providing services to taxonomists for standard genome sequencing and annotation.</title>
        <authorList>
            <consortium name="The Broad Institute Genomics Platform"/>
            <consortium name="The Broad Institute Genome Sequencing Center for Infectious Disease"/>
            <person name="Wu L."/>
            <person name="Ma J."/>
        </authorList>
    </citation>
    <scope>NUCLEOTIDE SEQUENCE [LARGE SCALE GENOMIC DNA]</scope>
    <source>
        <strain evidence="5">JCM 14917</strain>
    </source>
</reference>
<dbReference type="InterPro" id="IPR036291">
    <property type="entry name" value="NAD(P)-bd_dom_sf"/>
</dbReference>
<dbReference type="PANTHER" id="PTHR47128">
    <property type="match status" value="1"/>
</dbReference>
<sequence>MILVAGATGKLGGLITQQLIQQGEPVRVLVRPDAVGNFGPTTEVALGDLKDPASLREACKGVDAVITTANSTARGGADTIESVDLMGNRNLVDAAAAERVGRFIFISSLGADPASTMPLLQAKGETEMHLAESGMVWTSIQPNVYIDLLVMGVVGGPALSGTPVTLVGSGERRHSFVAVSDVAAYTLAALHSRASENQTVRVGGPEPLSWRDVVATFEQFLGRPVEVRTVPLGEPVPGMPEFIVQLLTALETYDSPMDMTGMAETYGVKGTSLREFLDATVQHVG</sequence>
<dbReference type="InterPro" id="IPR044256">
    <property type="entry name" value="HCF244-like"/>
</dbReference>
<comment type="caution">
    <text evidence="4">The sequence shown here is derived from an EMBL/GenBank/DDBJ whole genome shotgun (WGS) entry which is preliminary data.</text>
</comment>
<keyword evidence="2" id="KW-0604">Photosystem II</keyword>
<evidence type="ECO:0000259" key="3">
    <source>
        <dbReference type="Pfam" id="PF13460"/>
    </source>
</evidence>
<evidence type="ECO:0000313" key="5">
    <source>
        <dbReference type="Proteomes" id="UP001500974"/>
    </source>
</evidence>
<evidence type="ECO:0000256" key="1">
    <source>
        <dbReference type="ARBA" id="ARBA00022531"/>
    </source>
</evidence>